<reference evidence="7" key="3">
    <citation type="submission" date="2025-04" db="UniProtKB">
        <authorList>
            <consortium name="RefSeq"/>
        </authorList>
    </citation>
    <scope>IDENTIFICATION</scope>
    <source>
        <strain evidence="7">CBS 781.70</strain>
    </source>
</reference>
<dbReference type="PANTHER" id="PTHR11079:SF203">
    <property type="entry name" value="CMP_DCMP-TYPE DEAMINASE DOMAIN-CONTAINING PROTEIN"/>
    <property type="match status" value="1"/>
</dbReference>
<dbReference type="PROSITE" id="PS51747">
    <property type="entry name" value="CYT_DCMP_DEAMINASES_2"/>
    <property type="match status" value="1"/>
</dbReference>
<name>A0A6G1G7F9_9PEZI</name>
<sequence>MHFQHCITSAILLAASCSSLTFAEENHQSPFIEPSEISFETRAFWIRHANDALRYLTPSPCPFEAFGTVIVNHSSTPPDSPHGAMVCIGANAIVTGNPTLHGEIAAINNCSAVLQSDPYHLSAQEALAAFADLSLYTNAEPCAMCATAIRWAGFKELIYGTGEERLESLGWQTVGIRSREVLERSRDLSSRTRSVGSVLSNETDPYFAWQFNPMAPCPQGCLREGHVCFGQETG</sequence>
<evidence type="ECO:0000256" key="1">
    <source>
        <dbReference type="ARBA" id="ARBA00022723"/>
    </source>
</evidence>
<feature type="chain" id="PRO_5044631902" evidence="3">
    <location>
        <begin position="24"/>
        <end position="234"/>
    </location>
</feature>
<gene>
    <name evidence="5 7" type="ORF">P152DRAFT_457149</name>
</gene>
<keyword evidence="6" id="KW-1185">Reference proteome</keyword>
<evidence type="ECO:0000256" key="3">
    <source>
        <dbReference type="SAM" id="SignalP"/>
    </source>
</evidence>
<dbReference type="SUPFAM" id="SSF53927">
    <property type="entry name" value="Cytidine deaminase-like"/>
    <property type="match status" value="1"/>
</dbReference>
<dbReference type="InterPro" id="IPR016193">
    <property type="entry name" value="Cytidine_deaminase-like"/>
</dbReference>
<dbReference type="PANTHER" id="PTHR11079">
    <property type="entry name" value="CYTOSINE DEAMINASE FAMILY MEMBER"/>
    <property type="match status" value="1"/>
</dbReference>
<accession>A0A6G1G7F9</accession>
<dbReference type="InterPro" id="IPR002125">
    <property type="entry name" value="CMP_dCMP_dom"/>
</dbReference>
<dbReference type="GO" id="GO:0052717">
    <property type="term" value="F:tRNA-specific adenosine-34 deaminase activity"/>
    <property type="evidence" value="ECO:0007669"/>
    <property type="project" value="TreeGrafter"/>
</dbReference>
<evidence type="ECO:0000256" key="2">
    <source>
        <dbReference type="ARBA" id="ARBA00022833"/>
    </source>
</evidence>
<proteinExistence type="predicted"/>
<dbReference type="Gene3D" id="3.40.140.10">
    <property type="entry name" value="Cytidine Deaminase, domain 2"/>
    <property type="match status" value="1"/>
</dbReference>
<feature type="signal peptide" evidence="3">
    <location>
        <begin position="1"/>
        <end position="23"/>
    </location>
</feature>
<dbReference type="OrthoDB" id="408702at2759"/>
<keyword evidence="1" id="KW-0479">Metal-binding</keyword>
<protein>
    <submittedName>
        <fullName evidence="5 7">Cytidine deaminase-like protein</fullName>
    </submittedName>
</protein>
<evidence type="ECO:0000259" key="4">
    <source>
        <dbReference type="PROSITE" id="PS51747"/>
    </source>
</evidence>
<dbReference type="CDD" id="cd01285">
    <property type="entry name" value="nucleoside_deaminase"/>
    <property type="match status" value="1"/>
</dbReference>
<reference evidence="7" key="2">
    <citation type="submission" date="2020-04" db="EMBL/GenBank/DDBJ databases">
        <authorList>
            <consortium name="NCBI Genome Project"/>
        </authorList>
    </citation>
    <scope>NUCLEOTIDE SEQUENCE</scope>
    <source>
        <strain evidence="7">CBS 781.70</strain>
    </source>
</reference>
<keyword evidence="2" id="KW-0862">Zinc</keyword>
<dbReference type="PROSITE" id="PS00903">
    <property type="entry name" value="CYT_DCMP_DEAMINASES_1"/>
    <property type="match status" value="1"/>
</dbReference>
<dbReference type="Proteomes" id="UP000504638">
    <property type="component" value="Unplaced"/>
</dbReference>
<feature type="domain" description="CMP/dCMP-type deaminase" evidence="4">
    <location>
        <begin position="58"/>
        <end position="172"/>
    </location>
</feature>
<dbReference type="RefSeq" id="XP_033535410.1">
    <property type="nucleotide sequence ID" value="XM_033679166.1"/>
</dbReference>
<dbReference type="EMBL" id="ML975154">
    <property type="protein sequence ID" value="KAF1813779.1"/>
    <property type="molecule type" value="Genomic_DNA"/>
</dbReference>
<dbReference type="GO" id="GO:0002100">
    <property type="term" value="P:tRNA wobble adenosine to inosine editing"/>
    <property type="evidence" value="ECO:0007669"/>
    <property type="project" value="TreeGrafter"/>
</dbReference>
<dbReference type="GeneID" id="54419736"/>
<keyword evidence="3" id="KW-0732">Signal</keyword>
<dbReference type="AlphaFoldDB" id="A0A6G1G7F9"/>
<dbReference type="Pfam" id="PF00383">
    <property type="entry name" value="dCMP_cyt_deam_1"/>
    <property type="match status" value="1"/>
</dbReference>
<evidence type="ECO:0000313" key="5">
    <source>
        <dbReference type="EMBL" id="KAF1813779.1"/>
    </source>
</evidence>
<dbReference type="GO" id="GO:0008270">
    <property type="term" value="F:zinc ion binding"/>
    <property type="evidence" value="ECO:0007669"/>
    <property type="project" value="InterPro"/>
</dbReference>
<dbReference type="InterPro" id="IPR016192">
    <property type="entry name" value="APOBEC/CMP_deaminase_Zn-bd"/>
</dbReference>
<organism evidence="5">
    <name type="scientific">Eremomyces bilateralis CBS 781.70</name>
    <dbReference type="NCBI Taxonomy" id="1392243"/>
    <lineage>
        <taxon>Eukaryota</taxon>
        <taxon>Fungi</taxon>
        <taxon>Dikarya</taxon>
        <taxon>Ascomycota</taxon>
        <taxon>Pezizomycotina</taxon>
        <taxon>Dothideomycetes</taxon>
        <taxon>Dothideomycetes incertae sedis</taxon>
        <taxon>Eremomycetales</taxon>
        <taxon>Eremomycetaceae</taxon>
        <taxon>Eremomyces</taxon>
    </lineage>
</organism>
<evidence type="ECO:0000313" key="7">
    <source>
        <dbReference type="RefSeq" id="XP_033535410.1"/>
    </source>
</evidence>
<evidence type="ECO:0000313" key="6">
    <source>
        <dbReference type="Proteomes" id="UP000504638"/>
    </source>
</evidence>
<reference evidence="5 7" key="1">
    <citation type="submission" date="2020-01" db="EMBL/GenBank/DDBJ databases">
        <authorList>
            <consortium name="DOE Joint Genome Institute"/>
            <person name="Haridas S."/>
            <person name="Albert R."/>
            <person name="Binder M."/>
            <person name="Bloem J."/>
            <person name="Labutti K."/>
            <person name="Salamov A."/>
            <person name="Andreopoulos B."/>
            <person name="Baker S.E."/>
            <person name="Barry K."/>
            <person name="Bills G."/>
            <person name="Bluhm B.H."/>
            <person name="Cannon C."/>
            <person name="Castanera R."/>
            <person name="Culley D.E."/>
            <person name="Daum C."/>
            <person name="Ezra D."/>
            <person name="Gonzalez J.B."/>
            <person name="Henrissat B."/>
            <person name="Kuo A."/>
            <person name="Liang C."/>
            <person name="Lipzen A."/>
            <person name="Lutzoni F."/>
            <person name="Magnuson J."/>
            <person name="Mondo S."/>
            <person name="Nolan M."/>
            <person name="Ohm R."/>
            <person name="Pangilinan J."/>
            <person name="Park H.-J."/>
            <person name="Ramirez L."/>
            <person name="Alfaro M."/>
            <person name="Sun H."/>
            <person name="Tritt A."/>
            <person name="Yoshinaga Y."/>
            <person name="Zwiers L.-H."/>
            <person name="Turgeon B.G."/>
            <person name="Goodwin S.B."/>
            <person name="Spatafora J.W."/>
            <person name="Crous P.W."/>
            <person name="Grigoriev I.V."/>
        </authorList>
    </citation>
    <scope>NUCLEOTIDE SEQUENCE</scope>
    <source>
        <strain evidence="5 7">CBS 781.70</strain>
    </source>
</reference>